<evidence type="ECO:0000313" key="2">
    <source>
        <dbReference type="EMBL" id="KAJ4960256.1"/>
    </source>
</evidence>
<dbReference type="EMBL" id="JAMYWD010000009">
    <property type="protein sequence ID" value="KAJ4960256.1"/>
    <property type="molecule type" value="Genomic_DNA"/>
</dbReference>
<name>A0A9Q0K223_9MAGN</name>
<dbReference type="Pfam" id="PF05623">
    <property type="entry name" value="DUF789"/>
    <property type="match status" value="1"/>
</dbReference>
<feature type="region of interest" description="Disordered" evidence="1">
    <location>
        <begin position="356"/>
        <end position="377"/>
    </location>
</feature>
<protein>
    <submittedName>
        <fullName evidence="2">Uncharacterized protein</fullName>
    </submittedName>
</protein>
<proteinExistence type="predicted"/>
<feature type="compositionally biased region" description="Polar residues" evidence="1">
    <location>
        <begin position="356"/>
        <end position="367"/>
    </location>
</feature>
<feature type="region of interest" description="Disordered" evidence="1">
    <location>
        <begin position="296"/>
        <end position="322"/>
    </location>
</feature>
<organism evidence="2 3">
    <name type="scientific">Protea cynaroides</name>
    <dbReference type="NCBI Taxonomy" id="273540"/>
    <lineage>
        <taxon>Eukaryota</taxon>
        <taxon>Viridiplantae</taxon>
        <taxon>Streptophyta</taxon>
        <taxon>Embryophyta</taxon>
        <taxon>Tracheophyta</taxon>
        <taxon>Spermatophyta</taxon>
        <taxon>Magnoliopsida</taxon>
        <taxon>Proteales</taxon>
        <taxon>Proteaceae</taxon>
        <taxon>Protea</taxon>
    </lineage>
</organism>
<keyword evidence="3" id="KW-1185">Reference proteome</keyword>
<dbReference type="AlphaFoldDB" id="A0A9Q0K223"/>
<evidence type="ECO:0000313" key="3">
    <source>
        <dbReference type="Proteomes" id="UP001141806"/>
    </source>
</evidence>
<gene>
    <name evidence="2" type="ORF">NE237_020166</name>
</gene>
<dbReference type="Proteomes" id="UP001141806">
    <property type="component" value="Unassembled WGS sequence"/>
</dbReference>
<dbReference type="InterPro" id="IPR008507">
    <property type="entry name" value="DUF789"/>
</dbReference>
<feature type="compositionally biased region" description="Basic residues" evidence="1">
    <location>
        <begin position="105"/>
        <end position="123"/>
    </location>
</feature>
<feature type="compositionally biased region" description="Polar residues" evidence="1">
    <location>
        <begin position="310"/>
        <end position="322"/>
    </location>
</feature>
<accession>A0A9Q0K223</accession>
<reference evidence="2" key="1">
    <citation type="journal article" date="2023" name="Plant J.">
        <title>The genome of the king protea, Protea cynaroides.</title>
        <authorList>
            <person name="Chang J."/>
            <person name="Duong T.A."/>
            <person name="Schoeman C."/>
            <person name="Ma X."/>
            <person name="Roodt D."/>
            <person name="Barker N."/>
            <person name="Li Z."/>
            <person name="Van de Peer Y."/>
            <person name="Mizrachi E."/>
        </authorList>
    </citation>
    <scope>NUCLEOTIDE SEQUENCE</scope>
    <source>
        <tissue evidence="2">Young leaves</tissue>
    </source>
</reference>
<feature type="region of interest" description="Disordered" evidence="1">
    <location>
        <begin position="94"/>
        <end position="133"/>
    </location>
</feature>
<dbReference type="PANTHER" id="PTHR32010">
    <property type="entry name" value="PHOTOSYSTEM II STABILITY/ASSEMBLY FACTOR HCF136, CHLOROPLASTIC"/>
    <property type="match status" value="1"/>
</dbReference>
<evidence type="ECO:0000256" key="1">
    <source>
        <dbReference type="SAM" id="MobiDB-lite"/>
    </source>
</evidence>
<dbReference type="OrthoDB" id="1920576at2759"/>
<sequence length="1142" mass="125929">MDGLDLVSLPPAITFNVDSQKAPRNHPPEHVYSTKLLTASCSGSNFLPHSQTKTSMNKRTKAAKVSSSSALQNSFVSSDSSALIQDDSNVNVSAQQIQNTSKINKPGKKNSRKKAKKKGKQFKKPSCSTDSTEPEALCEEGVCSSSTFESCANNDGVSGVGLISEYRSPENATTPLVSLREVTMNINNNDYNNSGPINHSATTGVFTSCSSEVNESEAIVPLLPQESSGEHLFVNPACQMKDTETLFSTCNGETVDTCLKETTYCVDTSLEVFSDINSTSILDSFSDGWNSDYSANGGDVEEKSSVRECSGTSPSESLAYSNNGSLLHNARKGSLPHGNSSKGVVDAYNLAERMKSGTQGCSSSDGNSLIPGKRVRQERKLSGHRFSGIGCLYGRTGKENNHSVWRKVQRNEAEGHLCEPKNVDFAGLQFDTASKEAPLIKRGSNASDLDVLKSEENKNLKVNVSEKLKKKSTACLKPELKYNPREGLCACKITSNRSATLSMQQKDASDISYQVQSNSHCHIDCVRTNLQRDAVDCILPEHIQTSQGCSDEMDQCESACTINDQAEQNQNCTSSWSSDSLDKPNLLEVQSPVDVQLPVINGPAKQEIDTPQGEYSMQEYGSGSILQKWVPVGRKEAELIRTRIPANVTVSPLEESVTDKWASQNTVGVELSSNCETPLPLTDVGIASIGRDSGNINGSLSEDEDRILKAIGHKTCISNEQSRRHDAANCVSADQYKDCKSSVFETDSIKIMQAVNDAYRLQLASEALQWATGSPLAEFEKLLYSASPVIAQRYSIQHCQTCLLECIGAPLCRHQMPNVSLGGLWQWYEKHGNYGLEVKGEDYLNSKRLGIDRFEFRSYFVPYLSAVQLFSKCRDHPMNNSNGISSPEVSEACEMDETSESSSQLGQRRIFSVLIPEPCRQGGKSLSQSESLPCLSESLSTHIRDLLSNRSFGPLCCDDRELLFEYFESEQPQQRQPLFEKVKELVKGETSDSRAYGDPTMLNSLGLHDLDPSSWYSVAWYPIYRIPEGNFRAAFLTYHSLGHLIHRSTSSDSLDGDNCIVSPVVGLQNYNAQDECWFHLRHSIMNHTEETSSFSPSEILKQRLRTLELTASIMARASVNRGNLKSVNRQPDYEFFLSRRRW</sequence>
<comment type="caution">
    <text evidence="2">The sequence shown here is derived from an EMBL/GenBank/DDBJ whole genome shotgun (WGS) entry which is preliminary data.</text>
</comment>
<dbReference type="PANTHER" id="PTHR32010:SF18">
    <property type="entry name" value="DUF789 FAMILY PROTEIN"/>
    <property type="match status" value="1"/>
</dbReference>